<protein>
    <submittedName>
        <fullName evidence="1">Uncharacterized protein</fullName>
    </submittedName>
</protein>
<sequence>MKEWTVEYCTEKPLEFDFESSPGHVIERRNIVEKNVVDEETGESRIEYECEMRFLTVKEYTENIRMLQDTVDTLVLSNLEG</sequence>
<evidence type="ECO:0000313" key="2">
    <source>
        <dbReference type="Proteomes" id="UP000196365"/>
    </source>
</evidence>
<keyword evidence="2" id="KW-1185">Reference proteome</keyword>
<name>A0A1T4K5U7_9FIRM</name>
<gene>
    <name evidence="1" type="ORF">SAMN02745973_00358</name>
</gene>
<dbReference type="AlphaFoldDB" id="A0A1T4K5U7"/>
<evidence type="ECO:0000313" key="1">
    <source>
        <dbReference type="EMBL" id="SJZ37713.1"/>
    </source>
</evidence>
<dbReference type="Proteomes" id="UP000196365">
    <property type="component" value="Unassembled WGS sequence"/>
</dbReference>
<dbReference type="RefSeq" id="WP_087677797.1">
    <property type="nucleotide sequence ID" value="NZ_FUWV01000001.1"/>
</dbReference>
<accession>A0A1T4K5U7</accession>
<reference evidence="1 2" key="1">
    <citation type="submission" date="2017-02" db="EMBL/GenBank/DDBJ databases">
        <authorList>
            <person name="Peterson S.W."/>
        </authorList>
    </citation>
    <scope>NUCLEOTIDE SEQUENCE [LARGE SCALE GENOMIC DNA]</scope>
    <source>
        <strain evidence="1 2">DSM 15102</strain>
    </source>
</reference>
<organism evidence="1 2">
    <name type="scientific">Garciella nitratireducens DSM 15102</name>
    <dbReference type="NCBI Taxonomy" id="1121911"/>
    <lineage>
        <taxon>Bacteria</taxon>
        <taxon>Bacillati</taxon>
        <taxon>Bacillota</taxon>
        <taxon>Clostridia</taxon>
        <taxon>Eubacteriales</taxon>
        <taxon>Eubacteriaceae</taxon>
        <taxon>Garciella</taxon>
    </lineage>
</organism>
<dbReference type="OrthoDB" id="2086743at2"/>
<proteinExistence type="predicted"/>
<dbReference type="EMBL" id="FUWV01000001">
    <property type="protein sequence ID" value="SJZ37713.1"/>
    <property type="molecule type" value="Genomic_DNA"/>
</dbReference>